<dbReference type="KEGG" id="plut:EI981_12380"/>
<reference evidence="9" key="1">
    <citation type="submission" date="2018-12" db="EMBL/GenBank/DDBJ databases">
        <title>Complete genome sequence of Paenibacillus sp. MBLB1234.</title>
        <authorList>
            <person name="Nam Y.-D."/>
            <person name="Kang J."/>
            <person name="Chung W.-H."/>
            <person name="Park Y.S."/>
        </authorList>
    </citation>
    <scope>NUCLEOTIDE SEQUENCE [LARGE SCALE GENOMIC DNA]</scope>
    <source>
        <strain evidence="9">MBLB1234</strain>
    </source>
</reference>
<dbReference type="InterPro" id="IPR002491">
    <property type="entry name" value="ABC_transptr_periplasmic_BD"/>
</dbReference>
<feature type="compositionally biased region" description="Polar residues" evidence="5">
    <location>
        <begin position="31"/>
        <end position="48"/>
    </location>
</feature>
<dbReference type="GO" id="GO:1901678">
    <property type="term" value="P:iron coordination entity transport"/>
    <property type="evidence" value="ECO:0007669"/>
    <property type="project" value="UniProtKB-ARBA"/>
</dbReference>
<dbReference type="PANTHER" id="PTHR30532">
    <property type="entry name" value="IRON III DICITRATE-BINDING PERIPLASMIC PROTEIN"/>
    <property type="match status" value="1"/>
</dbReference>
<feature type="chain" id="PRO_5039259444" evidence="6">
    <location>
        <begin position="22"/>
        <end position="330"/>
    </location>
</feature>
<comment type="subcellular location">
    <subcellularLocation>
        <location evidence="1">Cell envelope</location>
    </subcellularLocation>
</comment>
<protein>
    <submittedName>
        <fullName evidence="8">Iron-siderophore ABC transporter substrate-binding protein</fullName>
    </submittedName>
</protein>
<dbReference type="PANTHER" id="PTHR30532:SF24">
    <property type="entry name" value="FERRIC ENTEROBACTIN-BINDING PERIPLASMIC PROTEIN FEPB"/>
    <property type="match status" value="1"/>
</dbReference>
<accession>A0A3S9UY68</accession>
<feature type="domain" description="Fe/B12 periplasmic-binding" evidence="7">
    <location>
        <begin position="75"/>
        <end position="330"/>
    </location>
</feature>
<comment type="similarity">
    <text evidence="2">Belongs to the bacterial solute-binding protein 8 family.</text>
</comment>
<dbReference type="CDD" id="cd01146">
    <property type="entry name" value="FhuD"/>
    <property type="match status" value="1"/>
</dbReference>
<evidence type="ECO:0000256" key="4">
    <source>
        <dbReference type="ARBA" id="ARBA00022729"/>
    </source>
</evidence>
<evidence type="ECO:0000256" key="3">
    <source>
        <dbReference type="ARBA" id="ARBA00022448"/>
    </source>
</evidence>
<evidence type="ECO:0000256" key="2">
    <source>
        <dbReference type="ARBA" id="ARBA00008814"/>
    </source>
</evidence>
<name>A0A3S9UY68_9BACL</name>
<evidence type="ECO:0000256" key="1">
    <source>
        <dbReference type="ARBA" id="ARBA00004196"/>
    </source>
</evidence>
<dbReference type="InterPro" id="IPR051313">
    <property type="entry name" value="Bact_iron-sidero_bind"/>
</dbReference>
<dbReference type="PROSITE" id="PS51257">
    <property type="entry name" value="PROKAR_LIPOPROTEIN"/>
    <property type="match status" value="1"/>
</dbReference>
<dbReference type="Pfam" id="PF01497">
    <property type="entry name" value="Peripla_BP_2"/>
    <property type="match status" value="1"/>
</dbReference>
<dbReference type="OrthoDB" id="9793175at2"/>
<dbReference type="RefSeq" id="WP_126998544.1">
    <property type="nucleotide sequence ID" value="NZ_CP034346.1"/>
</dbReference>
<evidence type="ECO:0000259" key="7">
    <source>
        <dbReference type="PROSITE" id="PS50983"/>
    </source>
</evidence>
<evidence type="ECO:0000256" key="5">
    <source>
        <dbReference type="SAM" id="MobiDB-lite"/>
    </source>
</evidence>
<feature type="signal peptide" evidence="6">
    <location>
        <begin position="1"/>
        <end position="21"/>
    </location>
</feature>
<gene>
    <name evidence="8" type="ORF">EI981_12380</name>
</gene>
<dbReference type="AlphaFoldDB" id="A0A3S9UY68"/>
<evidence type="ECO:0000313" key="9">
    <source>
        <dbReference type="Proteomes" id="UP000270678"/>
    </source>
</evidence>
<feature type="region of interest" description="Disordered" evidence="5">
    <location>
        <begin position="27"/>
        <end position="49"/>
    </location>
</feature>
<keyword evidence="9" id="KW-1185">Reference proteome</keyword>
<organism evidence="8 9">
    <name type="scientific">Paenibacillus lutimineralis</name>
    <dbReference type="NCBI Taxonomy" id="2707005"/>
    <lineage>
        <taxon>Bacteria</taxon>
        <taxon>Bacillati</taxon>
        <taxon>Bacillota</taxon>
        <taxon>Bacilli</taxon>
        <taxon>Bacillales</taxon>
        <taxon>Paenibacillaceae</taxon>
        <taxon>Paenibacillus</taxon>
    </lineage>
</organism>
<evidence type="ECO:0000313" key="8">
    <source>
        <dbReference type="EMBL" id="AZS15181.1"/>
    </source>
</evidence>
<proteinExistence type="inferred from homology"/>
<dbReference type="SUPFAM" id="SSF53807">
    <property type="entry name" value="Helical backbone' metal receptor"/>
    <property type="match status" value="1"/>
</dbReference>
<dbReference type="Gene3D" id="3.40.50.1980">
    <property type="entry name" value="Nitrogenase molybdenum iron protein domain"/>
    <property type="match status" value="2"/>
</dbReference>
<keyword evidence="3" id="KW-0813">Transport</keyword>
<dbReference type="EMBL" id="CP034346">
    <property type="protein sequence ID" value="AZS15181.1"/>
    <property type="molecule type" value="Genomic_DNA"/>
</dbReference>
<dbReference type="Proteomes" id="UP000270678">
    <property type="component" value="Chromosome"/>
</dbReference>
<dbReference type="GO" id="GO:0030288">
    <property type="term" value="C:outer membrane-bounded periplasmic space"/>
    <property type="evidence" value="ECO:0007669"/>
    <property type="project" value="TreeGrafter"/>
</dbReference>
<evidence type="ECO:0000256" key="6">
    <source>
        <dbReference type="SAM" id="SignalP"/>
    </source>
</evidence>
<dbReference type="PROSITE" id="PS50983">
    <property type="entry name" value="FE_B12_PBP"/>
    <property type="match status" value="1"/>
</dbReference>
<keyword evidence="4 6" id="KW-0732">Signal</keyword>
<sequence length="330" mass="35389">MKRWIGSIVAFVIVTAMLAGCAGTPAAAPSVNESNGGQSSVTSTSEAGSTDLGVWPRTITDAASHEIVLQERPERVVVLHPLYLDYFLALDTPPVASGNAISALEEFETLKPYQGTVEIADLGSGRDLNLEAVIAANPDVIVTFKGHVDANYDELSKIAPVVQIDYGDTWENATMLCAQIIGKEQLAEQLINDTKEIIAKTKEQLSGMNGKSFALLRVDGKANFTAQGAKNTVYYNDATGFGLLKPEGYPEDGQVLSLEALSAMNPDYIIIQHDLKTAQAAVQEKEAMAVWKSLKAVKGNHVLFFDNSLNTGSVLAIRLAAENFMELAGQ</sequence>